<evidence type="ECO:0000313" key="8">
    <source>
        <dbReference type="EMBL" id="KAF2118467.1"/>
    </source>
</evidence>
<feature type="compositionally biased region" description="Polar residues" evidence="6">
    <location>
        <begin position="203"/>
        <end position="218"/>
    </location>
</feature>
<dbReference type="GO" id="GO:0016020">
    <property type="term" value="C:membrane"/>
    <property type="evidence" value="ECO:0007669"/>
    <property type="project" value="UniProtKB-SubCell"/>
</dbReference>
<evidence type="ECO:0000256" key="1">
    <source>
        <dbReference type="ARBA" id="ARBA00004141"/>
    </source>
</evidence>
<protein>
    <recommendedName>
        <fullName evidence="10">DUF726-domain-containing protein</fullName>
    </recommendedName>
</protein>
<evidence type="ECO:0000256" key="7">
    <source>
        <dbReference type="SAM" id="Phobius"/>
    </source>
</evidence>
<gene>
    <name evidence="8" type="ORF">BDV96DRAFT_643713</name>
</gene>
<evidence type="ECO:0000256" key="6">
    <source>
        <dbReference type="SAM" id="MobiDB-lite"/>
    </source>
</evidence>
<feature type="transmembrane region" description="Helical" evidence="7">
    <location>
        <begin position="639"/>
        <end position="661"/>
    </location>
</feature>
<evidence type="ECO:0000256" key="4">
    <source>
        <dbReference type="ARBA" id="ARBA00022989"/>
    </source>
</evidence>
<accession>A0A6A5ZI18</accession>
<evidence type="ECO:0000313" key="9">
    <source>
        <dbReference type="Proteomes" id="UP000799770"/>
    </source>
</evidence>
<feature type="compositionally biased region" description="Basic and acidic residues" evidence="6">
    <location>
        <begin position="151"/>
        <end position="162"/>
    </location>
</feature>
<feature type="region of interest" description="Disordered" evidence="6">
    <location>
        <begin position="424"/>
        <end position="493"/>
    </location>
</feature>
<evidence type="ECO:0000256" key="2">
    <source>
        <dbReference type="ARBA" id="ARBA00009824"/>
    </source>
</evidence>
<feature type="compositionally biased region" description="Basic and acidic residues" evidence="6">
    <location>
        <begin position="173"/>
        <end position="188"/>
    </location>
</feature>
<feature type="compositionally biased region" description="Basic and acidic residues" evidence="6">
    <location>
        <begin position="100"/>
        <end position="113"/>
    </location>
</feature>
<dbReference type="OrthoDB" id="277931at2759"/>
<reference evidence="8" key="1">
    <citation type="journal article" date="2020" name="Stud. Mycol.">
        <title>101 Dothideomycetes genomes: a test case for predicting lifestyles and emergence of pathogens.</title>
        <authorList>
            <person name="Haridas S."/>
            <person name="Albert R."/>
            <person name="Binder M."/>
            <person name="Bloem J."/>
            <person name="Labutti K."/>
            <person name="Salamov A."/>
            <person name="Andreopoulos B."/>
            <person name="Baker S."/>
            <person name="Barry K."/>
            <person name="Bills G."/>
            <person name="Bluhm B."/>
            <person name="Cannon C."/>
            <person name="Castanera R."/>
            <person name="Culley D."/>
            <person name="Daum C."/>
            <person name="Ezra D."/>
            <person name="Gonzalez J."/>
            <person name="Henrissat B."/>
            <person name="Kuo A."/>
            <person name="Liang C."/>
            <person name="Lipzen A."/>
            <person name="Lutzoni F."/>
            <person name="Magnuson J."/>
            <person name="Mondo S."/>
            <person name="Nolan M."/>
            <person name="Ohm R."/>
            <person name="Pangilinan J."/>
            <person name="Park H.-J."/>
            <person name="Ramirez L."/>
            <person name="Alfaro M."/>
            <person name="Sun H."/>
            <person name="Tritt A."/>
            <person name="Yoshinaga Y."/>
            <person name="Zwiers L.-H."/>
            <person name="Turgeon B."/>
            <person name="Goodwin S."/>
            <person name="Spatafora J."/>
            <person name="Crous P."/>
            <person name="Grigoriev I."/>
        </authorList>
    </citation>
    <scope>NUCLEOTIDE SEQUENCE</scope>
    <source>
        <strain evidence="8">CBS 627.86</strain>
    </source>
</reference>
<dbReference type="SUPFAM" id="SSF53474">
    <property type="entry name" value="alpha/beta-Hydrolases"/>
    <property type="match status" value="1"/>
</dbReference>
<feature type="compositionally biased region" description="Basic and acidic residues" evidence="6">
    <location>
        <begin position="127"/>
        <end position="137"/>
    </location>
</feature>
<evidence type="ECO:0008006" key="10">
    <source>
        <dbReference type="Google" id="ProtNLM"/>
    </source>
</evidence>
<feature type="compositionally biased region" description="Low complexity" evidence="6">
    <location>
        <begin position="1"/>
        <end position="23"/>
    </location>
</feature>
<dbReference type="PANTHER" id="PTHR17920:SF3">
    <property type="entry name" value="TRANSMEMBRANE AND COILED-COIL DOMAIN-CONTAINING PROTEIN 4"/>
    <property type="match status" value="1"/>
</dbReference>
<feature type="transmembrane region" description="Helical" evidence="7">
    <location>
        <begin position="594"/>
        <end position="619"/>
    </location>
</feature>
<dbReference type="InterPro" id="IPR007941">
    <property type="entry name" value="DUF726"/>
</dbReference>
<keyword evidence="3 7" id="KW-0812">Transmembrane</keyword>
<sequence>MTTEPAPEAPIAASKAPANAQAPTKTPAKPDVEYDDFGLPMRKARPKTPLPEGSDSDEDVFADAVASKSASQEKVPLPATSGSAPKKAQEKLPGEPGYKVSDKIARIENRVRSESIVNGHDEEADNSEVKEEDEKPAGTKAETPPEATDTPELKEEAEKPVDDNTEPAEPEEEKFVLQDAADRPREPQGEPSGTRQRADTTKSRNSQGYFASEFSHQQLAPHKQDEEKEDEDLGWQTMPAYARWDMYDDDNKLVAKENEEELQDLSGYANVGGAAKGYTRVTTDDDAQSQTSMDDHTAYLFKESQGTALLEDDDEAARDPLTQMQTTKNLLTEGQRIAYVGLVRLAIMELTKQPTELERNKNTKKLIDLTQEQMQMWSQKMMLRLYAHMEVDTSEQIMIEQLAEHGVIAADMTPILMQNARVKNPAVEEEDSARPSIASPKPDDEQEDDLARQSISSPKPEAVAEKSKSMSSLNLPDVPDTPPPPPYEEHEGEDLPAVRMPSQLPQTQNIDIDLRWTILCDLFLVLIADSVYDSRSRQLLEQVGKSLSVDWLDICRFEKRVTEALEMQEEANKENWNEDDHVESRRKRARNRRLALMGLATVGGSLVIGLSAGLLAPVIGAGLAAGFTTIGVAGTSGFLAGAGGAAIITTTGVVSGGTIAVRAANRRTGSVKTFEYRPLHNNKRVNLIVTVAGWMNGKVDDVRLPYSTIDPIMGDIYSIHWEPEMLRSMGDTINILATEALTQGLQQVLGSTILIALMAAIQLPVALTKLAYLIDNPWTVSQARADMAGLILADSLIDRNLGTRPITLVGFSLGARVIFSCLKELASRGAYGIVQNVYMFGLPAVAKKDDFIKMRAIIPGRFVNGYATNDWILGYLFRATSGGIMRVAGLAPINEVPGIENFNVTELVPGHMAYRAAMPKLMREVGWIVECDEFAEIEDPDPENHEARQRELINEIEDARKELEKKQEKKGFSFWRKKKQTKKDWEVYDENSQKGGLKDADGNPIESPVMFDIDAIRAEVAALAAEGMEPIEIKEIKSTLPPMKIDLSQTSPLLHSGLRETKSYNDSLGPSTAINGDRSNNPSRSPSPQPQKAPSRKQSSDNNDAHADGDMGMAFDSSFKEPPKPASNLPASIPTPPPTSSSAPPAAPIERPPLKPHATEPNIAPGYNAWADELEDEFKEKEVQMTFE</sequence>
<dbReference type="AlphaFoldDB" id="A0A6A5ZI18"/>
<dbReference type="EMBL" id="ML977317">
    <property type="protein sequence ID" value="KAF2118467.1"/>
    <property type="molecule type" value="Genomic_DNA"/>
</dbReference>
<comment type="similarity">
    <text evidence="2">Belongs to the TMCO4 family.</text>
</comment>
<proteinExistence type="inferred from homology"/>
<feature type="region of interest" description="Disordered" evidence="6">
    <location>
        <begin position="1"/>
        <end position="232"/>
    </location>
</feature>
<evidence type="ECO:0000256" key="5">
    <source>
        <dbReference type="ARBA" id="ARBA00023136"/>
    </source>
</evidence>
<feature type="compositionally biased region" description="Pro residues" evidence="6">
    <location>
        <begin position="1133"/>
        <end position="1151"/>
    </location>
</feature>
<feature type="compositionally biased region" description="Polar residues" evidence="6">
    <location>
        <begin position="1064"/>
        <end position="1074"/>
    </location>
</feature>
<feature type="region of interest" description="Disordered" evidence="6">
    <location>
        <begin position="1051"/>
        <end position="1166"/>
    </location>
</feature>
<evidence type="ECO:0000256" key="3">
    <source>
        <dbReference type="ARBA" id="ARBA00022692"/>
    </source>
</evidence>
<keyword evidence="4 7" id="KW-1133">Transmembrane helix</keyword>
<dbReference type="PANTHER" id="PTHR17920">
    <property type="entry name" value="TRANSMEMBRANE AND COILED-COIL DOMAIN-CONTAINING PROTEIN 4 TMCO4"/>
    <property type="match status" value="1"/>
</dbReference>
<comment type="subcellular location">
    <subcellularLocation>
        <location evidence="1">Membrane</location>
        <topology evidence="1">Multi-pass membrane protein</topology>
    </subcellularLocation>
</comment>
<keyword evidence="9" id="KW-1185">Reference proteome</keyword>
<dbReference type="Proteomes" id="UP000799770">
    <property type="component" value="Unassembled WGS sequence"/>
</dbReference>
<name>A0A6A5ZI18_9PLEO</name>
<organism evidence="8 9">
    <name type="scientific">Lophiotrema nucula</name>
    <dbReference type="NCBI Taxonomy" id="690887"/>
    <lineage>
        <taxon>Eukaryota</taxon>
        <taxon>Fungi</taxon>
        <taxon>Dikarya</taxon>
        <taxon>Ascomycota</taxon>
        <taxon>Pezizomycotina</taxon>
        <taxon>Dothideomycetes</taxon>
        <taxon>Pleosporomycetidae</taxon>
        <taxon>Pleosporales</taxon>
        <taxon>Lophiotremataceae</taxon>
        <taxon>Lophiotrema</taxon>
    </lineage>
</organism>
<keyword evidence="5 7" id="KW-0472">Membrane</keyword>
<feature type="compositionally biased region" description="Acidic residues" evidence="6">
    <location>
        <begin position="163"/>
        <end position="172"/>
    </location>
</feature>
<dbReference type="Pfam" id="PF05277">
    <property type="entry name" value="DUF726"/>
    <property type="match status" value="1"/>
</dbReference>
<dbReference type="InterPro" id="IPR029058">
    <property type="entry name" value="AB_hydrolase_fold"/>
</dbReference>